<dbReference type="InterPro" id="IPR027802">
    <property type="entry name" value="Multi-ubiquitin_dom"/>
</dbReference>
<dbReference type="EMBL" id="CP119316">
    <property type="protein sequence ID" value="WEK48179.1"/>
    <property type="molecule type" value="Genomic_DNA"/>
</dbReference>
<dbReference type="Proteomes" id="UP001218362">
    <property type="component" value="Chromosome"/>
</dbReference>
<organism evidence="3 4">
    <name type="scientific">Candidatus Andeanibacterium colombiense</name>
    <dbReference type="NCBI Taxonomy" id="3121345"/>
    <lineage>
        <taxon>Bacteria</taxon>
        <taxon>Pseudomonadati</taxon>
        <taxon>Pseudomonadota</taxon>
        <taxon>Alphaproteobacteria</taxon>
        <taxon>Sphingomonadales</taxon>
        <taxon>Sphingomonadaceae</taxon>
        <taxon>Candidatus Andeanibacterium</taxon>
    </lineage>
</organism>
<evidence type="ECO:0000259" key="2">
    <source>
        <dbReference type="Pfam" id="PF14452"/>
    </source>
</evidence>
<name>A0AAJ5X8T3_9SPHN</name>
<dbReference type="Pfam" id="PF14452">
    <property type="entry name" value="Multi_ubiq"/>
    <property type="match status" value="1"/>
</dbReference>
<evidence type="ECO:0000313" key="4">
    <source>
        <dbReference type="Proteomes" id="UP001218362"/>
    </source>
</evidence>
<feature type="compositionally biased region" description="Basic and acidic residues" evidence="1">
    <location>
        <begin position="1"/>
        <end position="15"/>
    </location>
</feature>
<dbReference type="AlphaFoldDB" id="A0AAJ5X8T3"/>
<evidence type="ECO:0000313" key="3">
    <source>
        <dbReference type="EMBL" id="WEK48179.1"/>
    </source>
</evidence>
<feature type="domain" description="Multi-ubiquitin" evidence="2">
    <location>
        <begin position="21"/>
        <end position="93"/>
    </location>
</feature>
<evidence type="ECO:0000256" key="1">
    <source>
        <dbReference type="SAM" id="MobiDB-lite"/>
    </source>
</evidence>
<gene>
    <name evidence="3" type="ORF">P0Y56_07750</name>
</gene>
<accession>A0AAJ5X8T3</accession>
<sequence length="95" mass="10286">MSPNDNDHGHDHGGGNDKTTTIIVNTREKKVEGKEVTFDQIVRLAFETPPSGPNIEITVAYRKGRGNTQSGTMEPGDTIKVQDGTIFDVTATDKS</sequence>
<feature type="region of interest" description="Disordered" evidence="1">
    <location>
        <begin position="1"/>
        <end position="21"/>
    </location>
</feature>
<reference evidence="3" key="1">
    <citation type="submission" date="2023-03" db="EMBL/GenBank/DDBJ databases">
        <title>Andean soil-derived lignocellulolytic bacterial consortium as a source of novel taxa and putative plastic-active enzymes.</title>
        <authorList>
            <person name="Diaz-Garcia L."/>
            <person name="Chuvochina M."/>
            <person name="Feuerriegel G."/>
            <person name="Bunk B."/>
            <person name="Sproer C."/>
            <person name="Streit W.R."/>
            <person name="Rodriguez L.M."/>
            <person name="Overmann J."/>
            <person name="Jimenez D.J."/>
        </authorList>
    </citation>
    <scope>NUCLEOTIDE SEQUENCE</scope>
    <source>
        <strain evidence="3">MAG 26</strain>
    </source>
</reference>
<dbReference type="KEGG" id="acob:P0Y56_07750"/>
<protein>
    <submittedName>
        <fullName evidence="3">Multiubiquitin domain-containing protein</fullName>
    </submittedName>
</protein>
<proteinExistence type="predicted"/>